<dbReference type="AlphaFoldDB" id="A0AAV1WK10"/>
<dbReference type="Pfam" id="PF10693">
    <property type="entry name" value="DUF2499"/>
    <property type="match status" value="1"/>
</dbReference>
<gene>
    <name evidence="2" type="ORF">LLUT_LOCUS10695</name>
</gene>
<accession>A0AAV1WK10</accession>
<proteinExistence type="predicted"/>
<dbReference type="Proteomes" id="UP001497480">
    <property type="component" value="Unassembled WGS sequence"/>
</dbReference>
<reference evidence="2 3" key="1">
    <citation type="submission" date="2024-03" db="EMBL/GenBank/DDBJ databases">
        <authorList>
            <person name="Martinez-Hernandez J."/>
        </authorList>
    </citation>
    <scope>NUCLEOTIDE SEQUENCE [LARGE SCALE GENOMIC DNA]</scope>
</reference>
<organism evidence="2 3">
    <name type="scientific">Lupinus luteus</name>
    <name type="common">European yellow lupine</name>
    <dbReference type="NCBI Taxonomy" id="3873"/>
    <lineage>
        <taxon>Eukaryota</taxon>
        <taxon>Viridiplantae</taxon>
        <taxon>Streptophyta</taxon>
        <taxon>Embryophyta</taxon>
        <taxon>Tracheophyta</taxon>
        <taxon>Spermatophyta</taxon>
        <taxon>Magnoliopsida</taxon>
        <taxon>eudicotyledons</taxon>
        <taxon>Gunneridae</taxon>
        <taxon>Pentapetalae</taxon>
        <taxon>rosids</taxon>
        <taxon>fabids</taxon>
        <taxon>Fabales</taxon>
        <taxon>Fabaceae</taxon>
        <taxon>Papilionoideae</taxon>
        <taxon>50 kb inversion clade</taxon>
        <taxon>genistoids sensu lato</taxon>
        <taxon>core genistoids</taxon>
        <taxon>Genisteae</taxon>
        <taxon>Lupinus</taxon>
    </lineage>
</organism>
<evidence type="ECO:0000313" key="3">
    <source>
        <dbReference type="Proteomes" id="UP001497480"/>
    </source>
</evidence>
<evidence type="ECO:0000256" key="1">
    <source>
        <dbReference type="SAM" id="Phobius"/>
    </source>
</evidence>
<comment type="caution">
    <text evidence="2">The sequence shown here is derived from an EMBL/GenBank/DDBJ whole genome shotgun (WGS) entry which is preliminary data.</text>
</comment>
<keyword evidence="1" id="KW-1133">Transmembrane helix</keyword>
<feature type="transmembrane region" description="Helical" evidence="1">
    <location>
        <begin position="126"/>
        <end position="146"/>
    </location>
</feature>
<evidence type="ECO:0000313" key="2">
    <source>
        <dbReference type="EMBL" id="CAL0309635.1"/>
    </source>
</evidence>
<keyword evidence="1" id="KW-0812">Transmembrane</keyword>
<protein>
    <submittedName>
        <fullName evidence="2">Uncharacterized protein</fullName>
    </submittedName>
</protein>
<keyword evidence="1" id="KW-0472">Membrane</keyword>
<dbReference type="EMBL" id="CAXHTB010000007">
    <property type="protein sequence ID" value="CAL0309635.1"/>
    <property type="molecule type" value="Genomic_DNA"/>
</dbReference>
<dbReference type="PANTHER" id="PTHR33833:SF3">
    <property type="entry name" value="YCF49-LIKE PROTEIN"/>
    <property type="match status" value="1"/>
</dbReference>
<dbReference type="PANTHER" id="PTHR33833">
    <property type="entry name" value="NUCLEOLAR-LIKE PROTEIN-RELATED"/>
    <property type="match status" value="1"/>
</dbReference>
<name>A0AAV1WK10_LUPLU</name>
<sequence>MLALSELDFIFTLIENSQVLTIIQKRAICYQILSQFIENGKLVIYDIIGKPQRKAKVGVVAVSMLQFLTIVEQASSLQLLQLHEPDNALFLPTWVVHVSSVLEWILAVTLVWQYGDKSGYEAWKGLSWVMVPLLGGALSACTWHFFYNSESLEAALPALPMAIQCPQKLGRTWTCLFLNRA</sequence>
<keyword evidence="3" id="KW-1185">Reference proteome</keyword>
<feature type="transmembrane region" description="Helical" evidence="1">
    <location>
        <begin position="94"/>
        <end position="114"/>
    </location>
</feature>
<dbReference type="InterPro" id="IPR019634">
    <property type="entry name" value="Uncharacterised_Ycf49"/>
</dbReference>